<reference evidence="1 2" key="1">
    <citation type="submission" date="2024-06" db="EMBL/GenBank/DDBJ databases">
        <title>The Natural Products Discovery Center: Release of the First 8490 Sequenced Strains for Exploring Actinobacteria Biosynthetic Diversity.</title>
        <authorList>
            <person name="Kalkreuter E."/>
            <person name="Kautsar S.A."/>
            <person name="Yang D."/>
            <person name="Bader C.D."/>
            <person name="Teijaro C.N."/>
            <person name="Fluegel L."/>
            <person name="Davis C.M."/>
            <person name="Simpson J.R."/>
            <person name="Lauterbach L."/>
            <person name="Steele A.D."/>
            <person name="Gui C."/>
            <person name="Meng S."/>
            <person name="Li G."/>
            <person name="Viehrig K."/>
            <person name="Ye F."/>
            <person name="Su P."/>
            <person name="Kiefer A.F."/>
            <person name="Nichols A."/>
            <person name="Cepeda A.J."/>
            <person name="Yan W."/>
            <person name="Fan B."/>
            <person name="Jiang Y."/>
            <person name="Adhikari A."/>
            <person name="Zheng C.-J."/>
            <person name="Schuster L."/>
            <person name="Cowan T.M."/>
            <person name="Smanski M.J."/>
            <person name="Chevrette M.G."/>
            <person name="De Carvalho L.P.S."/>
            <person name="Shen B."/>
        </authorList>
    </citation>
    <scope>NUCLEOTIDE SEQUENCE [LARGE SCALE GENOMIC DNA]</scope>
    <source>
        <strain evidence="1 2">NPDC048946</strain>
    </source>
</reference>
<evidence type="ECO:0000313" key="1">
    <source>
        <dbReference type="EMBL" id="MEU8136077.1"/>
    </source>
</evidence>
<dbReference type="EMBL" id="JBEZFP010000055">
    <property type="protein sequence ID" value="MEU8136077.1"/>
    <property type="molecule type" value="Genomic_DNA"/>
</dbReference>
<organism evidence="1 2">
    <name type="scientific">Streptodolium elevatio</name>
    <dbReference type="NCBI Taxonomy" id="3157996"/>
    <lineage>
        <taxon>Bacteria</taxon>
        <taxon>Bacillati</taxon>
        <taxon>Actinomycetota</taxon>
        <taxon>Actinomycetes</taxon>
        <taxon>Kitasatosporales</taxon>
        <taxon>Streptomycetaceae</taxon>
        <taxon>Streptodolium</taxon>
    </lineage>
</organism>
<dbReference type="RefSeq" id="WP_358356322.1">
    <property type="nucleotide sequence ID" value="NZ_JBEZFP010000055.1"/>
</dbReference>
<evidence type="ECO:0000313" key="2">
    <source>
        <dbReference type="Proteomes" id="UP001551482"/>
    </source>
</evidence>
<dbReference type="Proteomes" id="UP001551482">
    <property type="component" value="Unassembled WGS sequence"/>
</dbReference>
<keyword evidence="2" id="KW-1185">Reference proteome</keyword>
<protein>
    <recommendedName>
        <fullName evidence="3">Metallothionein</fullName>
    </recommendedName>
</protein>
<accession>A0ABV3DKW0</accession>
<name>A0ABV3DKW0_9ACTN</name>
<sequence length="68" mass="7225">MTHDHDDCPTPTYGARCTSGVVYGYCGADVCTEPDCVDIGHCECACHHGQTCGCGHVWPASDDTTEMT</sequence>
<evidence type="ECO:0008006" key="3">
    <source>
        <dbReference type="Google" id="ProtNLM"/>
    </source>
</evidence>
<gene>
    <name evidence="1" type="ORF">AB0C36_21500</name>
</gene>
<comment type="caution">
    <text evidence="1">The sequence shown here is derived from an EMBL/GenBank/DDBJ whole genome shotgun (WGS) entry which is preliminary data.</text>
</comment>
<proteinExistence type="predicted"/>